<evidence type="ECO:0000313" key="3">
    <source>
        <dbReference type="Proteomes" id="UP000245697"/>
    </source>
</evidence>
<proteinExistence type="predicted"/>
<dbReference type="OrthoDB" id="5184982at2"/>
<dbReference type="AlphaFoldDB" id="A0A316GCD3"/>
<dbReference type="PROSITE" id="PS51257">
    <property type="entry name" value="PROKAR_LIPOPROTEIN"/>
    <property type="match status" value="1"/>
</dbReference>
<dbReference type="Proteomes" id="UP000245697">
    <property type="component" value="Unassembled WGS sequence"/>
</dbReference>
<accession>A0A316GCD3</accession>
<dbReference type="EMBL" id="QGGR01000001">
    <property type="protein sequence ID" value="PWK52217.1"/>
    <property type="molecule type" value="Genomic_DNA"/>
</dbReference>
<organism evidence="2 3">
    <name type="scientific">Actinoplanes xinjiangensis</name>
    <dbReference type="NCBI Taxonomy" id="512350"/>
    <lineage>
        <taxon>Bacteria</taxon>
        <taxon>Bacillati</taxon>
        <taxon>Actinomycetota</taxon>
        <taxon>Actinomycetes</taxon>
        <taxon>Micromonosporales</taxon>
        <taxon>Micromonosporaceae</taxon>
        <taxon>Actinoplanes</taxon>
    </lineage>
</organism>
<comment type="caution">
    <text evidence="2">The sequence shown here is derived from an EMBL/GenBank/DDBJ whole genome shotgun (WGS) entry which is preliminary data.</text>
</comment>
<feature type="chain" id="PRO_5016378312" description="Lipoprotein" evidence="1">
    <location>
        <begin position="23"/>
        <end position="297"/>
    </location>
</feature>
<evidence type="ECO:0000256" key="1">
    <source>
        <dbReference type="SAM" id="SignalP"/>
    </source>
</evidence>
<name>A0A316GCD3_9ACTN</name>
<keyword evidence="3" id="KW-1185">Reference proteome</keyword>
<reference evidence="2 3" key="1">
    <citation type="submission" date="2018-05" db="EMBL/GenBank/DDBJ databases">
        <title>Genomic Encyclopedia of Archaeal and Bacterial Type Strains, Phase II (KMG-II): from individual species to whole genera.</title>
        <authorList>
            <person name="Goeker M."/>
        </authorList>
    </citation>
    <scope>NUCLEOTIDE SEQUENCE [LARGE SCALE GENOMIC DNA]</scope>
    <source>
        <strain evidence="2 3">DSM 45184</strain>
    </source>
</reference>
<evidence type="ECO:0008006" key="4">
    <source>
        <dbReference type="Google" id="ProtNLM"/>
    </source>
</evidence>
<protein>
    <recommendedName>
        <fullName evidence="4">Lipoprotein</fullName>
    </recommendedName>
</protein>
<dbReference type="RefSeq" id="WP_109588637.1">
    <property type="nucleotide sequence ID" value="NZ_BONA01000020.1"/>
</dbReference>
<sequence>MTTNRGLLTAVAVPLLLLGACARPGVAGEAGEAGAPASAAPVTESATTDPTIALRVEYRGGFVPAETIPSRIPLFSIYADGRAISEGPVTLIYPGAALPNLREITLSEAQLRDLTAGAVAAGVTSGVDFGTPGVADIPSTRITVVTAGGEQVVEVMALSEARPDDASLTAQQQAARKKLSDFVASLHALFAEAASPAAKPYPAQRLAVLATPYQDAGDGLAGAPVKWPAADLPGGFLNEELRINCLTVEGAVKDEVLALAAKANERTPWESAGKKWQIKFRPLLPDEKECADLRRQA</sequence>
<gene>
    <name evidence="2" type="ORF">BC793_101226</name>
</gene>
<keyword evidence="1" id="KW-0732">Signal</keyword>
<feature type="signal peptide" evidence="1">
    <location>
        <begin position="1"/>
        <end position="22"/>
    </location>
</feature>
<evidence type="ECO:0000313" key="2">
    <source>
        <dbReference type="EMBL" id="PWK52217.1"/>
    </source>
</evidence>